<dbReference type="GO" id="GO:0005576">
    <property type="term" value="C:extracellular region"/>
    <property type="evidence" value="ECO:0007669"/>
    <property type="project" value="TreeGrafter"/>
</dbReference>
<evidence type="ECO:0000313" key="26">
    <source>
        <dbReference type="Proteomes" id="UP000803884"/>
    </source>
</evidence>
<comment type="caution">
    <text evidence="25">The sequence shown here is derived from an EMBL/GenBank/DDBJ whole genome shotgun (WGS) entry which is preliminary data.</text>
</comment>
<dbReference type="GO" id="GO:0071555">
    <property type="term" value="P:cell wall organization"/>
    <property type="evidence" value="ECO:0007669"/>
    <property type="project" value="UniProtKB-KW"/>
</dbReference>
<keyword evidence="12" id="KW-0378">Hydrolase</keyword>
<feature type="signal peptide" evidence="24">
    <location>
        <begin position="1"/>
        <end position="15"/>
    </location>
</feature>
<evidence type="ECO:0000256" key="19">
    <source>
        <dbReference type="ARBA" id="ARBA00025152"/>
    </source>
</evidence>
<keyword evidence="18" id="KW-0624">Polysaccharide degradation</keyword>
<feature type="compositionally biased region" description="Low complexity" evidence="23">
    <location>
        <begin position="342"/>
        <end position="370"/>
    </location>
</feature>
<sequence>MQYTSLLALAATAAAQGVSKGFNYGNVFTNGAPKQQSDFEAEFNRANSLPNASGFSSARLYTMIQGGTTNTPISALQAAIDTQTTLLLGLWASASSEVFQNELDALSAAIDQYGTALTDLIVGISVGSEDLYRVSVQGIENDSGLGEGPDVLVDYIQRTRSVIANTAASEAPVGHVDTWNDWVNGSNSAVLDAVDWVGFNAFPFWESSLENSVENGNALFYNALSAVEGVAGDKPLWITETGWPVSGPTQGDAVASVENSKTFWDEVGCDIFNNYNVWWYILRDNNASPAPEPSFGIVGRDLGEPLFDLTCPSGSNGASESGASSTANGTEASGDAQDSSVAEESLNTASTSSNASTAAETPSNASAPESTTSGTTATFDLDLPSIMKALPDIVAANPQIVKSLPDIVAAHPKLVKELGDKDLAEVASGLNVAPAYVDMVKDAIKEHKEKSNKNVDEDCED</sequence>
<keyword evidence="14" id="KW-0325">Glycoprotein</keyword>
<keyword evidence="13" id="KW-0472">Membrane</keyword>
<evidence type="ECO:0000256" key="12">
    <source>
        <dbReference type="ARBA" id="ARBA00022801"/>
    </source>
</evidence>
<evidence type="ECO:0000256" key="13">
    <source>
        <dbReference type="ARBA" id="ARBA00023136"/>
    </source>
</evidence>
<evidence type="ECO:0000256" key="1">
    <source>
        <dbReference type="ARBA" id="ARBA00000382"/>
    </source>
</evidence>
<dbReference type="GO" id="GO:0098552">
    <property type="term" value="C:side of membrane"/>
    <property type="evidence" value="ECO:0007669"/>
    <property type="project" value="UniProtKB-KW"/>
</dbReference>
<comment type="similarity">
    <text evidence="4 22">Belongs to the glycosyl hydrolase 17 family.</text>
</comment>
<evidence type="ECO:0000256" key="5">
    <source>
        <dbReference type="ARBA" id="ARBA00012780"/>
    </source>
</evidence>
<evidence type="ECO:0000256" key="4">
    <source>
        <dbReference type="ARBA" id="ARBA00008773"/>
    </source>
</evidence>
<comment type="catalytic activity">
    <reaction evidence="1">
        <text>Hydrolysis of (1-&gt;3)-beta-D-glucosidic linkages in (1-&gt;3)-beta-D-glucans.</text>
        <dbReference type="EC" id="3.2.1.39"/>
    </reaction>
</comment>
<feature type="compositionally biased region" description="Low complexity" evidence="23">
    <location>
        <begin position="313"/>
        <end position="330"/>
    </location>
</feature>
<accession>A0AB34KY41</accession>
<evidence type="ECO:0000256" key="21">
    <source>
        <dbReference type="ARBA" id="ARBA00032906"/>
    </source>
</evidence>
<keyword evidence="17" id="KW-0961">Cell wall biogenesis/degradation</keyword>
<evidence type="ECO:0000256" key="8">
    <source>
        <dbReference type="ARBA" id="ARBA00022512"/>
    </source>
</evidence>
<dbReference type="EMBL" id="JAAQHG020000007">
    <property type="protein sequence ID" value="KAL1588456.1"/>
    <property type="molecule type" value="Genomic_DNA"/>
</dbReference>
<dbReference type="InterPro" id="IPR050732">
    <property type="entry name" value="Beta-glucan_modifiers"/>
</dbReference>
<comment type="function">
    <text evidence="19">Glucanases play a role in cell expansion during growth, in cell-cell fusion during mating, and in spore release during sporulation. This enzyme may be involved in beta-glucan degradation and also function biosynthetically as a transglycosylase.</text>
</comment>
<evidence type="ECO:0000256" key="24">
    <source>
        <dbReference type="SAM" id="SignalP"/>
    </source>
</evidence>
<keyword evidence="15" id="KW-0119">Carbohydrate metabolism</keyword>
<dbReference type="GO" id="GO:0042973">
    <property type="term" value="F:glucan endo-1,3-beta-D-glucosidase activity"/>
    <property type="evidence" value="ECO:0007669"/>
    <property type="project" value="UniProtKB-EC"/>
</dbReference>
<protein>
    <recommendedName>
        <fullName evidence="6">Probable glucan endo-1,3-beta-glucosidase eglC</fullName>
        <ecNumber evidence="5">3.2.1.39</ecNumber>
    </recommendedName>
    <alternativeName>
        <fullName evidence="20">Endo-1,3-beta-glucanase eglC</fullName>
    </alternativeName>
    <alternativeName>
        <fullName evidence="21">Laminarinase eglC</fullName>
    </alternativeName>
</protein>
<evidence type="ECO:0000256" key="18">
    <source>
        <dbReference type="ARBA" id="ARBA00023326"/>
    </source>
</evidence>
<evidence type="ECO:0000256" key="2">
    <source>
        <dbReference type="ARBA" id="ARBA00004191"/>
    </source>
</evidence>
<proteinExistence type="inferred from homology"/>
<comment type="subcellular location">
    <subcellularLocation>
        <location evidence="3">Cell membrane</location>
        <topology evidence="3">Lipid-anchor</topology>
        <topology evidence="3">GPI-anchor</topology>
    </subcellularLocation>
    <subcellularLocation>
        <location evidence="2">Secreted</location>
        <location evidence="2">Cell wall</location>
    </subcellularLocation>
</comment>
<dbReference type="PANTHER" id="PTHR16631">
    <property type="entry name" value="GLUCAN 1,3-BETA-GLUCOSIDASE"/>
    <property type="match status" value="1"/>
</dbReference>
<keyword evidence="16" id="KW-0449">Lipoprotein</keyword>
<dbReference type="AlphaFoldDB" id="A0AB34KY41"/>
<evidence type="ECO:0000256" key="10">
    <source>
        <dbReference type="ARBA" id="ARBA00022622"/>
    </source>
</evidence>
<evidence type="ECO:0000256" key="3">
    <source>
        <dbReference type="ARBA" id="ARBA00004609"/>
    </source>
</evidence>
<dbReference type="SUPFAM" id="SSF51445">
    <property type="entry name" value="(Trans)glycosidases"/>
    <property type="match status" value="1"/>
</dbReference>
<keyword evidence="11 24" id="KW-0732">Signal</keyword>
<dbReference type="GO" id="GO:0009986">
    <property type="term" value="C:cell surface"/>
    <property type="evidence" value="ECO:0007669"/>
    <property type="project" value="TreeGrafter"/>
</dbReference>
<keyword evidence="10" id="KW-0336">GPI-anchor</keyword>
<dbReference type="EC" id="3.2.1.39" evidence="5"/>
<dbReference type="InterPro" id="IPR000490">
    <property type="entry name" value="Glyco_hydro_17"/>
</dbReference>
<keyword evidence="7" id="KW-1003">Cell membrane</keyword>
<evidence type="ECO:0000256" key="23">
    <source>
        <dbReference type="SAM" id="MobiDB-lite"/>
    </source>
</evidence>
<dbReference type="GO" id="GO:0000272">
    <property type="term" value="P:polysaccharide catabolic process"/>
    <property type="evidence" value="ECO:0007669"/>
    <property type="project" value="UniProtKB-KW"/>
</dbReference>
<dbReference type="InterPro" id="IPR017853">
    <property type="entry name" value="GH"/>
</dbReference>
<dbReference type="RefSeq" id="XP_069231561.1">
    <property type="nucleotide sequence ID" value="XM_069371726.1"/>
</dbReference>
<evidence type="ECO:0000313" key="25">
    <source>
        <dbReference type="EMBL" id="KAL1588456.1"/>
    </source>
</evidence>
<evidence type="ECO:0000256" key="20">
    <source>
        <dbReference type="ARBA" id="ARBA00032134"/>
    </source>
</evidence>
<dbReference type="Pfam" id="PF00332">
    <property type="entry name" value="Glyco_hydro_17"/>
    <property type="match status" value="1"/>
</dbReference>
<evidence type="ECO:0000256" key="15">
    <source>
        <dbReference type="ARBA" id="ARBA00023277"/>
    </source>
</evidence>
<dbReference type="PANTHER" id="PTHR16631:SF13">
    <property type="entry name" value="GLUCAN ENDO-1,3-BETA-GLUCOSIDASE EGLC-RELATED"/>
    <property type="match status" value="1"/>
</dbReference>
<feature type="region of interest" description="Disordered" evidence="23">
    <location>
        <begin position="309"/>
        <end position="376"/>
    </location>
</feature>
<gene>
    <name evidence="25" type="ORF">WHR41_03120</name>
</gene>
<organism evidence="25 26">
    <name type="scientific">Cladosporium halotolerans</name>
    <dbReference type="NCBI Taxonomy" id="1052096"/>
    <lineage>
        <taxon>Eukaryota</taxon>
        <taxon>Fungi</taxon>
        <taxon>Dikarya</taxon>
        <taxon>Ascomycota</taxon>
        <taxon>Pezizomycotina</taxon>
        <taxon>Dothideomycetes</taxon>
        <taxon>Dothideomycetidae</taxon>
        <taxon>Cladosporiales</taxon>
        <taxon>Cladosporiaceae</taxon>
        <taxon>Cladosporium</taxon>
    </lineage>
</organism>
<evidence type="ECO:0000256" key="17">
    <source>
        <dbReference type="ARBA" id="ARBA00023316"/>
    </source>
</evidence>
<reference evidence="25 26" key="1">
    <citation type="journal article" date="2020" name="Microbiol. Resour. Announc.">
        <title>Draft Genome Sequence of a Cladosporium Species Isolated from the Mesophotic Ascidian Didemnum maculosum.</title>
        <authorList>
            <person name="Gioti A."/>
            <person name="Siaperas R."/>
            <person name="Nikolaivits E."/>
            <person name="Le Goff G."/>
            <person name="Ouazzani J."/>
            <person name="Kotoulas G."/>
            <person name="Topakas E."/>
        </authorList>
    </citation>
    <scope>NUCLEOTIDE SEQUENCE [LARGE SCALE GENOMIC DNA]</scope>
    <source>
        <strain evidence="25 26">TM138-S3</strain>
    </source>
</reference>
<dbReference type="GO" id="GO:0005886">
    <property type="term" value="C:plasma membrane"/>
    <property type="evidence" value="ECO:0007669"/>
    <property type="project" value="UniProtKB-SubCell"/>
</dbReference>
<evidence type="ECO:0000256" key="14">
    <source>
        <dbReference type="ARBA" id="ARBA00023180"/>
    </source>
</evidence>
<evidence type="ECO:0000256" key="22">
    <source>
        <dbReference type="RuleBase" id="RU004335"/>
    </source>
</evidence>
<feature type="chain" id="PRO_5044271540" description="Probable glucan endo-1,3-beta-glucosidase eglC" evidence="24">
    <location>
        <begin position="16"/>
        <end position="461"/>
    </location>
</feature>
<evidence type="ECO:0000256" key="7">
    <source>
        <dbReference type="ARBA" id="ARBA00022475"/>
    </source>
</evidence>
<dbReference type="GeneID" id="96004564"/>
<name>A0AB34KY41_9PEZI</name>
<evidence type="ECO:0000256" key="9">
    <source>
        <dbReference type="ARBA" id="ARBA00022525"/>
    </source>
</evidence>
<dbReference type="GO" id="GO:0009277">
    <property type="term" value="C:fungal-type cell wall"/>
    <property type="evidence" value="ECO:0007669"/>
    <property type="project" value="TreeGrafter"/>
</dbReference>
<evidence type="ECO:0000256" key="6">
    <source>
        <dbReference type="ARBA" id="ARBA00019762"/>
    </source>
</evidence>
<dbReference type="Proteomes" id="UP000803884">
    <property type="component" value="Unassembled WGS sequence"/>
</dbReference>
<dbReference type="Gene3D" id="3.20.20.80">
    <property type="entry name" value="Glycosidases"/>
    <property type="match status" value="1"/>
</dbReference>
<evidence type="ECO:0000256" key="11">
    <source>
        <dbReference type="ARBA" id="ARBA00022729"/>
    </source>
</evidence>
<keyword evidence="26" id="KW-1185">Reference proteome</keyword>
<keyword evidence="8" id="KW-0134">Cell wall</keyword>
<keyword evidence="9" id="KW-0964">Secreted</keyword>
<evidence type="ECO:0000256" key="16">
    <source>
        <dbReference type="ARBA" id="ARBA00023288"/>
    </source>
</evidence>